<dbReference type="AlphaFoldDB" id="A0A2Z3GGZ5"/>
<evidence type="ECO:0000313" key="1">
    <source>
        <dbReference type="EMBL" id="AWM32228.1"/>
    </source>
</evidence>
<dbReference type="InterPro" id="IPR023614">
    <property type="entry name" value="Porin_dom_sf"/>
</dbReference>
<name>A0A2Z3GGZ5_9BACT</name>
<reference evidence="2" key="1">
    <citation type="submission" date="2018-04" db="EMBL/GenBank/DDBJ databases">
        <title>Complete genome of Antarctic heterotrophic bacterium Hymenobacter nivis.</title>
        <authorList>
            <person name="Terashima M."/>
        </authorList>
    </citation>
    <scope>NUCLEOTIDE SEQUENCE [LARGE SCALE GENOMIC DNA]</scope>
    <source>
        <strain evidence="2">NBRC 111535</strain>
    </source>
</reference>
<sequence>MYVKLNFVAQLWGRYNVSNPGTTVSGESAPETLDVGIRRLRLVLSGQLTPRVFVFVQFGQNSFSYLSPRKTGAFFHDATADFAVVPKALSLGLGLNGWDGPSRYANSSVASILALDTPLFQEATNDVNDQQVRRLGVYAKGKLGKVDYRVSLGKPFVTQTAAPPPDPISPHSTYSTLNPKAIIHGYLMYQFLDPESNTSASTAGSYLGKKRVFNIGAGLVYQAKGVWHTTLAGDTVSQAIRLFAVDVFYDAPLNAATGTAITIYGGYYRYDFGPGYLKNEGVMNPADGTRTGAASFNGPGNSYPLVGTGNILYAQAAYLGKQGLLGEYGTLQPYASVQWARYDRLADPMCLANIGVNWLIYGNHSKFTVNYENRPIFMAQPTGAIEAASRRGEYVLQYQVAF</sequence>
<dbReference type="KEGG" id="hnv:DDQ68_05125"/>
<dbReference type="EMBL" id="CP029145">
    <property type="protein sequence ID" value="AWM32228.1"/>
    <property type="molecule type" value="Genomic_DNA"/>
</dbReference>
<accession>A0A2Z3GGZ5</accession>
<evidence type="ECO:0008006" key="3">
    <source>
        <dbReference type="Google" id="ProtNLM"/>
    </source>
</evidence>
<organism evidence="1 2">
    <name type="scientific">Hymenobacter nivis</name>
    <dbReference type="NCBI Taxonomy" id="1850093"/>
    <lineage>
        <taxon>Bacteria</taxon>
        <taxon>Pseudomonadati</taxon>
        <taxon>Bacteroidota</taxon>
        <taxon>Cytophagia</taxon>
        <taxon>Cytophagales</taxon>
        <taxon>Hymenobacteraceae</taxon>
        <taxon>Hymenobacter</taxon>
    </lineage>
</organism>
<dbReference type="Gene3D" id="2.40.160.10">
    <property type="entry name" value="Porin"/>
    <property type="match status" value="1"/>
</dbReference>
<proteinExistence type="predicted"/>
<dbReference type="Proteomes" id="UP000245999">
    <property type="component" value="Chromosome"/>
</dbReference>
<evidence type="ECO:0000313" key="2">
    <source>
        <dbReference type="Proteomes" id="UP000245999"/>
    </source>
</evidence>
<gene>
    <name evidence="1" type="ORF">DDQ68_05125</name>
</gene>
<protein>
    <recommendedName>
        <fullName evidence="3">Porin</fullName>
    </recommendedName>
</protein>
<keyword evidence="2" id="KW-1185">Reference proteome</keyword>
<dbReference type="OrthoDB" id="9771991at2"/>